<organism evidence="1 2">
    <name type="scientific">Deinococcus daejeonensis</name>
    <dbReference type="NCBI Taxonomy" id="1007098"/>
    <lineage>
        <taxon>Bacteria</taxon>
        <taxon>Thermotogati</taxon>
        <taxon>Deinococcota</taxon>
        <taxon>Deinococci</taxon>
        <taxon>Deinococcales</taxon>
        <taxon>Deinococcaceae</taxon>
        <taxon>Deinococcus</taxon>
    </lineage>
</organism>
<name>A0ABQ2J932_9DEIO</name>
<proteinExistence type="predicted"/>
<reference evidence="2" key="1">
    <citation type="journal article" date="2019" name="Int. J. Syst. Evol. Microbiol.">
        <title>The Global Catalogue of Microorganisms (GCM) 10K type strain sequencing project: providing services to taxonomists for standard genome sequencing and annotation.</title>
        <authorList>
            <consortium name="The Broad Institute Genomics Platform"/>
            <consortium name="The Broad Institute Genome Sequencing Center for Infectious Disease"/>
            <person name="Wu L."/>
            <person name="Ma J."/>
        </authorList>
    </citation>
    <scope>NUCLEOTIDE SEQUENCE [LARGE SCALE GENOMIC DNA]</scope>
    <source>
        <strain evidence="2">JCM 16918</strain>
    </source>
</reference>
<dbReference type="Proteomes" id="UP000645517">
    <property type="component" value="Unassembled WGS sequence"/>
</dbReference>
<protein>
    <submittedName>
        <fullName evidence="1">Uncharacterized protein</fullName>
    </submittedName>
</protein>
<accession>A0ABQ2J932</accession>
<evidence type="ECO:0000313" key="2">
    <source>
        <dbReference type="Proteomes" id="UP000645517"/>
    </source>
</evidence>
<evidence type="ECO:0000313" key="1">
    <source>
        <dbReference type="EMBL" id="GGN42764.1"/>
    </source>
</evidence>
<keyword evidence="2" id="KW-1185">Reference proteome</keyword>
<gene>
    <name evidence="1" type="ORF">GCM10010842_29530</name>
</gene>
<sequence>MACVGDRVRIRATRWLIPGCWRNPSHWTGTVVRVENTGVEVRPDATHQFRVIQKSATFTTLWVQPDDLDLIQECAPCPDSPANCAAT</sequence>
<dbReference type="EMBL" id="BMOR01000016">
    <property type="protein sequence ID" value="GGN42764.1"/>
    <property type="molecule type" value="Genomic_DNA"/>
</dbReference>
<comment type="caution">
    <text evidence="1">The sequence shown here is derived from an EMBL/GenBank/DDBJ whole genome shotgun (WGS) entry which is preliminary data.</text>
</comment>